<reference evidence="7 8" key="1">
    <citation type="submission" date="2023-09" db="EMBL/GenBank/DDBJ databases">
        <authorList>
            <person name="Rey-Velasco X."/>
        </authorList>
    </citation>
    <scope>NUCLEOTIDE SEQUENCE [LARGE SCALE GENOMIC DNA]</scope>
    <source>
        <strain evidence="7 8">F297</strain>
    </source>
</reference>
<keyword evidence="2 5" id="KW-0812">Transmembrane</keyword>
<comment type="caution">
    <text evidence="7">The sequence shown here is derived from an EMBL/GenBank/DDBJ whole genome shotgun (WGS) entry which is preliminary data.</text>
</comment>
<feature type="domain" description="Translocation and assembly module TamB C-terminal" evidence="6">
    <location>
        <begin position="1191"/>
        <end position="1646"/>
    </location>
</feature>
<keyword evidence="8" id="KW-1185">Reference proteome</keyword>
<dbReference type="EMBL" id="JAVRHP010000026">
    <property type="protein sequence ID" value="MDT0649872.1"/>
    <property type="molecule type" value="Genomic_DNA"/>
</dbReference>
<dbReference type="PANTHER" id="PTHR36985">
    <property type="entry name" value="TRANSLOCATION AND ASSEMBLY MODULE SUBUNIT TAMB"/>
    <property type="match status" value="1"/>
</dbReference>
<dbReference type="PANTHER" id="PTHR36985:SF1">
    <property type="entry name" value="TRANSLOCATION AND ASSEMBLY MODULE SUBUNIT TAMB"/>
    <property type="match status" value="1"/>
</dbReference>
<comment type="subcellular location">
    <subcellularLocation>
        <location evidence="1">Membrane</location>
        <topology evidence="1">Single-pass membrane protein</topology>
    </subcellularLocation>
</comment>
<evidence type="ECO:0000313" key="8">
    <source>
        <dbReference type="Proteomes" id="UP001248819"/>
    </source>
</evidence>
<evidence type="ECO:0000256" key="2">
    <source>
        <dbReference type="ARBA" id="ARBA00022692"/>
    </source>
</evidence>
<protein>
    <submittedName>
        <fullName evidence="7">Translocation/assembly module TamB domain-containing protein</fullName>
    </submittedName>
</protein>
<dbReference type="Proteomes" id="UP001248819">
    <property type="component" value="Unassembled WGS sequence"/>
</dbReference>
<evidence type="ECO:0000256" key="3">
    <source>
        <dbReference type="ARBA" id="ARBA00022989"/>
    </source>
</evidence>
<evidence type="ECO:0000259" key="6">
    <source>
        <dbReference type="Pfam" id="PF04357"/>
    </source>
</evidence>
<sequence length="1672" mass="184921">MKKSKRILIKTLRILAKILAGILILLLLVILFVRSPWGQGIIKDKVISSITDKTNTVIELEKLFITFSGDISVQGLYVEDKQGDTLVYSRSLEADIPLWPIITGNGIGVDELDWDGLRANVTRQDSIEGFNFQFLVDAMMPADTTTTAPATQQDTTATQQISIGDVNLSNFHITYKDDVTGMDTRVKMKSLEVEMQETDLENMRFEVASASLSDTDFEYLQTKPFPESPEQEEAPLPFISVNSLTINNVNGEYESIPDGILARFNVAELNTSAPVMDLANNVIEVDNLDLNNSIVYMETSPTEDTTTNSTEVDTTSANEGFQWPEWTVTVNEISLQSNDITYLANNARPKTGQFNPEAIVLQDLSLEIRDIYLRDQTAGASFNKLEFRESSGIDFSELAFNLEVSESQLELSELNFAANGNILRGGLSAEYNSLDNFINAPESAQLSADLSRFEIALQEVFRFQPDLKSNPYLLNLSRKKITGNLRIEGPVAYLQIPSATVNWGQSIRISASGSIQNPTEPENMQFDFPNIEVVSTKSDLNRIIEEDSLGISLPERVRLTANVKGNPENINAIAQLNTSNGSINLNGSFLNRERIAFNADIEVDSLGLGEILQNETLGPLTLQLKASGEGSSLNTMDATLETTISSFRYNDYAIEDLKISGEIEDGRGMVTSTYKDNNLNADLSTRLVLDSVSPVYDLSLNVKGADLASLGISTREIRTAFRLRAIYEGSGDAFQVTSSIIDGVAVYDNKSYLLGDFGAGAYVSQDSTAVAVDNKMLKLQMESNKSPADLTDAIIRHYRSYLSDDFQFSDTIQNPANLRLRGIIAPAPILREVFLVGLEEMDTINLSVDFRERERTLVANVSLPHVNYIGAEIDSLALDLDSGPDNFDFNLGFNTLSYAPLAIMKTDISGRIEQETLFLDFQAYHEDERLVHIQSETTRNNDIVRIHLNPEGVILNSNEWSVPENNEALFAENSIDFNNFIFSRNNQEFSIRTDLSDVQKEHIGFNFENFGLAALLSYLNPVETLATGRMNGELILEDPMGSTGILADMNINEFNLMEVDMGTLSLNGESLGNQNYDFGLDTSGGQVVMDLTGNYQVLDSIAQLDMDLNLQEVQMSALSGFSMGAISSGEGTMSGQVQLSGTTADPQYEGNLDFNEATFTVAMLDAPFTMPNENLTFDNQGLYFDDFVVEDAQDNSFVVDGDVFTEDLLNPSFDLTFNAENFQVLNSTAEDNDLFYGTASFDVDATLTGDLNLPVLDMDLDIGSETNVTYVLPSNEIDIQERGGIVIFVNREDPDAILTRTDEDEETLILSGFDISALLSINEDAVFNIIISEDTGDNFRVTGEGDLNFHMYSNGRTTLTGSYEMSGGHYEMSLYNLVSRRFEIAEGSRVSWSGDPMDANLDVRAIYNVETSASALMASQTSGADISTQNRFRQELPFLVYLNVDGELMQPKLSFGLDMPEEEQGAISGQVYGRVQQLNSQEQELNKQVFSLLVLNRFYPDAGTDGSSGGTATIARDNLNQALSDQLNMFSNKLLGDSGVQLDFGLDSYTDYQGENPQNRTELDIAAQKSFLNDRLIVRVGSEVDIEGSSSDPAETNPLIGNVSLQYLLSQDGVWRLKGFRLNQFENVIDGQIIASGLAVIFTKEFNKFQELWATMLNKEEEEENQNQEDDN</sequence>
<gene>
    <name evidence="7" type="ORF">RM529_06935</name>
</gene>
<keyword evidence="3 5" id="KW-1133">Transmembrane helix</keyword>
<keyword evidence="4 5" id="KW-0472">Membrane</keyword>
<evidence type="ECO:0000313" key="7">
    <source>
        <dbReference type="EMBL" id="MDT0649872.1"/>
    </source>
</evidence>
<organism evidence="7 8">
    <name type="scientific">Autumnicola edwardsiae</name>
    <dbReference type="NCBI Taxonomy" id="3075594"/>
    <lineage>
        <taxon>Bacteria</taxon>
        <taxon>Pseudomonadati</taxon>
        <taxon>Bacteroidota</taxon>
        <taxon>Flavobacteriia</taxon>
        <taxon>Flavobacteriales</taxon>
        <taxon>Flavobacteriaceae</taxon>
        <taxon>Autumnicola</taxon>
    </lineage>
</organism>
<name>A0ABU3CUH2_9FLAO</name>
<accession>A0ABU3CUH2</accession>
<evidence type="ECO:0000256" key="4">
    <source>
        <dbReference type="ARBA" id="ARBA00023136"/>
    </source>
</evidence>
<dbReference type="InterPro" id="IPR007452">
    <property type="entry name" value="TamB_C"/>
</dbReference>
<proteinExistence type="predicted"/>
<dbReference type="Pfam" id="PF04357">
    <property type="entry name" value="TamB"/>
    <property type="match status" value="1"/>
</dbReference>
<evidence type="ECO:0000256" key="1">
    <source>
        <dbReference type="ARBA" id="ARBA00004167"/>
    </source>
</evidence>
<evidence type="ECO:0000256" key="5">
    <source>
        <dbReference type="SAM" id="Phobius"/>
    </source>
</evidence>
<feature type="transmembrane region" description="Helical" evidence="5">
    <location>
        <begin position="12"/>
        <end position="33"/>
    </location>
</feature>
<dbReference type="RefSeq" id="WP_311484030.1">
    <property type="nucleotide sequence ID" value="NZ_JAVRHP010000026.1"/>
</dbReference>